<evidence type="ECO:0000256" key="5">
    <source>
        <dbReference type="ARBA" id="ARBA00022916"/>
    </source>
</evidence>
<feature type="signal peptide" evidence="8">
    <location>
        <begin position="1"/>
        <end position="20"/>
    </location>
</feature>
<gene>
    <name evidence="10" type="ORF">EDE15_1043</name>
</gene>
<evidence type="ECO:0000313" key="11">
    <source>
        <dbReference type="Proteomes" id="UP000269669"/>
    </source>
</evidence>
<feature type="chain" id="PRO_5018753481" evidence="8">
    <location>
        <begin position="21"/>
        <end position="1649"/>
    </location>
</feature>
<feature type="compositionally biased region" description="Polar residues" evidence="7">
    <location>
        <begin position="1135"/>
        <end position="1159"/>
    </location>
</feature>
<dbReference type="PANTHER" id="PTHR12558">
    <property type="entry name" value="CELL DIVISION CYCLE 16,23,27"/>
    <property type="match status" value="1"/>
</dbReference>
<evidence type="ECO:0000259" key="9">
    <source>
        <dbReference type="Pfam" id="PF05420"/>
    </source>
</evidence>
<dbReference type="InterPro" id="IPR011990">
    <property type="entry name" value="TPR-like_helical_dom_sf"/>
</dbReference>
<feature type="repeat" description="TPR" evidence="6">
    <location>
        <begin position="392"/>
        <end position="425"/>
    </location>
</feature>
<evidence type="ECO:0000256" key="1">
    <source>
        <dbReference type="ARBA" id="ARBA00005186"/>
    </source>
</evidence>
<feature type="compositionally biased region" description="Low complexity" evidence="7">
    <location>
        <begin position="1166"/>
        <end position="1183"/>
    </location>
</feature>
<accession>A0A3R9QFW9</accession>
<keyword evidence="4 6" id="KW-0802">TPR repeat</keyword>
<dbReference type="EMBL" id="RSDW01000001">
    <property type="protein sequence ID" value="RSL15553.1"/>
    <property type="molecule type" value="Genomic_DNA"/>
</dbReference>
<evidence type="ECO:0000313" key="10">
    <source>
        <dbReference type="EMBL" id="RSL15553.1"/>
    </source>
</evidence>
<dbReference type="InterPro" id="IPR008410">
    <property type="entry name" value="BCSC_C"/>
</dbReference>
<keyword evidence="3" id="KW-0677">Repeat</keyword>
<comment type="pathway">
    <text evidence="1">Glycan metabolism; bacterial cellulose biosynthesis.</text>
</comment>
<protein>
    <submittedName>
        <fullName evidence="10">Tetratricopeptide repeat protein</fullName>
    </submittedName>
</protein>
<dbReference type="GO" id="GO:0019867">
    <property type="term" value="C:outer membrane"/>
    <property type="evidence" value="ECO:0007669"/>
    <property type="project" value="InterPro"/>
</dbReference>
<feature type="region of interest" description="Disordered" evidence="7">
    <location>
        <begin position="1079"/>
        <end position="1098"/>
    </location>
</feature>
<dbReference type="Gene3D" id="1.25.40.10">
    <property type="entry name" value="Tetratricopeptide repeat domain"/>
    <property type="match status" value="5"/>
</dbReference>
<dbReference type="PROSITE" id="PS50005">
    <property type="entry name" value="TPR"/>
    <property type="match status" value="1"/>
</dbReference>
<keyword evidence="11" id="KW-1185">Reference proteome</keyword>
<dbReference type="PROSITE" id="PS51257">
    <property type="entry name" value="PROKAR_LIPOPROTEIN"/>
    <property type="match status" value="1"/>
</dbReference>
<keyword evidence="2 8" id="KW-0732">Signal</keyword>
<evidence type="ECO:0000256" key="4">
    <source>
        <dbReference type="ARBA" id="ARBA00022803"/>
    </source>
</evidence>
<reference evidence="10 11" key="1">
    <citation type="submission" date="2018-12" db="EMBL/GenBank/DDBJ databases">
        <title>Sequencing of bacterial isolates from soil warming experiment in Harvard Forest, Massachusetts, USA.</title>
        <authorList>
            <person name="Deangelis K."/>
        </authorList>
    </citation>
    <scope>NUCLEOTIDE SEQUENCE [LARGE SCALE GENOMIC DNA]</scope>
    <source>
        <strain evidence="10 11">EB153</strain>
    </source>
</reference>
<evidence type="ECO:0000256" key="2">
    <source>
        <dbReference type="ARBA" id="ARBA00022729"/>
    </source>
</evidence>
<dbReference type="Pfam" id="PF13432">
    <property type="entry name" value="TPR_16"/>
    <property type="match status" value="1"/>
</dbReference>
<dbReference type="SUPFAM" id="SSF48452">
    <property type="entry name" value="TPR-like"/>
    <property type="match status" value="3"/>
</dbReference>
<proteinExistence type="predicted"/>
<dbReference type="GO" id="GO:0030244">
    <property type="term" value="P:cellulose biosynthetic process"/>
    <property type="evidence" value="ECO:0007669"/>
    <property type="project" value="UniProtKB-KW"/>
</dbReference>
<dbReference type="PANTHER" id="PTHR12558:SF13">
    <property type="entry name" value="CELL DIVISION CYCLE PROTEIN 27 HOMOLOG"/>
    <property type="match status" value="1"/>
</dbReference>
<keyword evidence="5" id="KW-0135">Cellulose biosynthesis</keyword>
<comment type="caution">
    <text evidence="10">The sequence shown here is derived from an EMBL/GenBank/DDBJ whole genome shotgun (WGS) entry which is preliminary data.</text>
</comment>
<feature type="compositionally biased region" description="Polar residues" evidence="7">
    <location>
        <begin position="989"/>
        <end position="1000"/>
    </location>
</feature>
<evidence type="ECO:0000256" key="3">
    <source>
        <dbReference type="ARBA" id="ARBA00022737"/>
    </source>
</evidence>
<sequence>MKSVASIRPLAAAILFGALACTSVPVALRAQTTQSATQTLLDKAHAFELRGRMDMAEQTWQQVLLADPVNVDALAGLARAAKLNGNAPLASTYLDRLRAINPNDPNISRIENMGSQQSQAAQLQQAGKYAQSGQYAQSMAIYRQIFGSTPPPGDWALAYYETESATDDGRPHAIAGLRSLVEKYPNDSRYQIALGRILTYNPQTRAEGRKLLERHPDSPQAVEALRQSLVWDSANPASAADIRAYLAKHNDAQLSQALHNQPKPSATHGTALTAEQRARTAQEQEAYNALNAKRLDDAELRFKAILASEPQNPRALAGMGYVRMQQSNFGGAMSFLEQAKQYGARDAGLDTALETARFWFTMGEGSVALNENDLTTAEQKYQAALAMRPTSTEALEGLGGTLLKAQQPEAAIQIFDRYVKAKPTSTAAWRGLFMAQYGAGNAPQALLTERRIPPAVHSQLMKDPDFLRTLASAYSSVGRDADAQRVLRSALDLPFPADAHGLQVETQLQYASLLQQANHLDQAAGLYRQVLAIDMNNTQAWQGLVRVYHAMKQDAQAVQTLGNMPPTTYQAAMRDPGFQTTVAAVYQSQNKLDIAQDILEKAVAQQVNAGKKPSAAVLLQLAGIYLMRNNPQQAYPIYRQVLAENTDHPDAWKGLLAALHTAGRDQEALAQVQQIPPAVRTQLESDVEYLQTMGAVYNALGQPQQARVFINRVQQHYALQHTSAPADIDIQDAWLLFNGSNDAGLYRQLMLLGSRQDLSDEQRRTVQTIWTNWAVRRANQAAAAGNVKRSLAILNAAAKSFPDNPGVLRALASGYARAGLPKQAVAIFKAQDMTSASASDYKAAVGAALAAGDTKIAETWLRYGLDAYPKDAEMLNLGAKFEQARGNSSRAADYYKASLAALPPGDPGAELANELSQPMPVARLPKPAEPQDLATLLGTPDAADAASQPSQPTQPYLPSYTNSYGQAPVQVNMNNGNVYNGTSSVVPQYMANPSSRTPQQGSGGSTLKDYVPQAATVQPQLYPSAAPEIVSTQDYQRQQILAATQRAELQPLPITAAPPPQEVYGPYVPYVPESQNAGYTPSPVPIQLGDNSPRPAPAQAEITDVLPTARYVPNARPSSRSGPVMMGQSNPPPDTLTTQNAQYTGQSQPPGNGIGQQYPQPGVYPHSTSSTARRHTSQPAPTRTAPPPAPALPALNYPNVPQPLNDSGYPVLGAPIPQGTPPTDADLVAKSVPPLRGSYDASVVPGGPLSQRAKTELELAALEGSYSGWVGGTGYARYRSGTAGFDRLTDLEAPFEASAVLGKTVRLTVVPKAVFLNSGTIDSAFFQTATGTIPILGTLPANALNTPAQQFASGVGGELQLTTANIGLAAGYTPYGFLVSNITGRAQWRPMGGHFTFFGDRDSVKDTQLSYAGLRDPGTISPVFAGNIWGGVISTGGGVRLDIGNERAGIYVNGGGAVLNGYHVLDNLKFEGTMGSYFRVKNWPGYGSLNMGVGFFGMHYDHNERGMTYGQGGYFSPNIYFLSSVPVTFNGYYKTNFHYTINGSIGVQTFQEDSAPYFPLDRPLQTGSGNAFFPQNSDTGLNYAINSEAAYHVAEHWYVGGYLVANNTNNYNTVSGGFFVRYTFKPQYPTESYATGLFPTTGFRPLRVP</sequence>
<dbReference type="RefSeq" id="WP_125484284.1">
    <property type="nucleotide sequence ID" value="NZ_RSDW01000001.1"/>
</dbReference>
<dbReference type="Pfam" id="PF05420">
    <property type="entry name" value="BCSC_C"/>
    <property type="match status" value="1"/>
</dbReference>
<dbReference type="UniPathway" id="UPA00694"/>
<dbReference type="OrthoDB" id="174989at2"/>
<feature type="region of interest" description="Disordered" evidence="7">
    <location>
        <begin position="989"/>
        <end position="1008"/>
    </location>
</feature>
<dbReference type="SMART" id="SM00028">
    <property type="entry name" value="TPR"/>
    <property type="match status" value="9"/>
</dbReference>
<name>A0A3R9QFW9_9BACT</name>
<feature type="region of interest" description="Disordered" evidence="7">
    <location>
        <begin position="1106"/>
        <end position="1195"/>
    </location>
</feature>
<dbReference type="Proteomes" id="UP000269669">
    <property type="component" value="Unassembled WGS sequence"/>
</dbReference>
<dbReference type="InterPro" id="IPR019734">
    <property type="entry name" value="TPR_rpt"/>
</dbReference>
<evidence type="ECO:0000256" key="6">
    <source>
        <dbReference type="PROSITE-ProRule" id="PRU00339"/>
    </source>
</evidence>
<feature type="compositionally biased region" description="Polar residues" evidence="7">
    <location>
        <begin position="947"/>
        <end position="961"/>
    </location>
</feature>
<evidence type="ECO:0000256" key="7">
    <source>
        <dbReference type="SAM" id="MobiDB-lite"/>
    </source>
</evidence>
<organism evidence="10 11">
    <name type="scientific">Edaphobacter aggregans</name>
    <dbReference type="NCBI Taxonomy" id="570835"/>
    <lineage>
        <taxon>Bacteria</taxon>
        <taxon>Pseudomonadati</taxon>
        <taxon>Acidobacteriota</taxon>
        <taxon>Terriglobia</taxon>
        <taxon>Terriglobales</taxon>
        <taxon>Acidobacteriaceae</taxon>
        <taxon>Edaphobacter</taxon>
    </lineage>
</organism>
<feature type="domain" description="Cellulose synthase operon C C-terminal" evidence="9">
    <location>
        <begin position="1287"/>
        <end position="1624"/>
    </location>
</feature>
<dbReference type="Pfam" id="PF14559">
    <property type="entry name" value="TPR_19"/>
    <property type="match status" value="3"/>
</dbReference>
<evidence type="ECO:0000256" key="8">
    <source>
        <dbReference type="SAM" id="SignalP"/>
    </source>
</evidence>
<feature type="region of interest" description="Disordered" evidence="7">
    <location>
        <begin position="942"/>
        <end position="961"/>
    </location>
</feature>